<feature type="compositionally biased region" description="Polar residues" evidence="3">
    <location>
        <begin position="1"/>
        <end position="14"/>
    </location>
</feature>
<dbReference type="PANTHER" id="PTHR30328">
    <property type="entry name" value="TRANSCRIPTIONAL REPRESSOR"/>
    <property type="match status" value="1"/>
</dbReference>
<evidence type="ECO:0000313" key="6">
    <source>
        <dbReference type="Proteomes" id="UP001500713"/>
    </source>
</evidence>
<feature type="region of interest" description="Disordered" evidence="3">
    <location>
        <begin position="1"/>
        <end position="20"/>
    </location>
</feature>
<dbReference type="InterPro" id="IPR050109">
    <property type="entry name" value="HTH-type_TetR-like_transc_reg"/>
</dbReference>
<evidence type="ECO:0000313" key="5">
    <source>
        <dbReference type="EMBL" id="GAA0465173.1"/>
    </source>
</evidence>
<dbReference type="EMBL" id="BAAAEM010000002">
    <property type="protein sequence ID" value="GAA0465173.1"/>
    <property type="molecule type" value="Genomic_DNA"/>
</dbReference>
<dbReference type="SUPFAM" id="SSF46689">
    <property type="entry name" value="Homeodomain-like"/>
    <property type="match status" value="1"/>
</dbReference>
<feature type="domain" description="HTH tetR-type" evidence="4">
    <location>
        <begin position="19"/>
        <end position="79"/>
    </location>
</feature>
<dbReference type="Gene3D" id="1.10.357.10">
    <property type="entry name" value="Tetracycline Repressor, domain 2"/>
    <property type="match status" value="1"/>
</dbReference>
<proteinExistence type="predicted"/>
<keyword evidence="6" id="KW-1185">Reference proteome</keyword>
<keyword evidence="1 2" id="KW-0238">DNA-binding</keyword>
<accession>A0ABP3JVA3</accession>
<evidence type="ECO:0000259" key="4">
    <source>
        <dbReference type="PROSITE" id="PS50977"/>
    </source>
</evidence>
<dbReference type="InterPro" id="IPR001647">
    <property type="entry name" value="HTH_TetR"/>
</dbReference>
<organism evidence="5 6">
    <name type="scientific">Parasphingorhabdus litoris</name>
    <dbReference type="NCBI Taxonomy" id="394733"/>
    <lineage>
        <taxon>Bacteria</taxon>
        <taxon>Pseudomonadati</taxon>
        <taxon>Pseudomonadota</taxon>
        <taxon>Alphaproteobacteria</taxon>
        <taxon>Sphingomonadales</taxon>
        <taxon>Sphingomonadaceae</taxon>
        <taxon>Parasphingorhabdus</taxon>
    </lineage>
</organism>
<reference evidence="6" key="1">
    <citation type="journal article" date="2019" name="Int. J. Syst. Evol. Microbiol.">
        <title>The Global Catalogue of Microorganisms (GCM) 10K type strain sequencing project: providing services to taxonomists for standard genome sequencing and annotation.</title>
        <authorList>
            <consortium name="The Broad Institute Genomics Platform"/>
            <consortium name="The Broad Institute Genome Sequencing Center for Infectious Disease"/>
            <person name="Wu L."/>
            <person name="Ma J."/>
        </authorList>
    </citation>
    <scope>NUCLEOTIDE SEQUENCE [LARGE SCALE GENOMIC DNA]</scope>
    <source>
        <strain evidence="6">JCM 14162</strain>
    </source>
</reference>
<dbReference type="Proteomes" id="UP001500713">
    <property type="component" value="Unassembled WGS sequence"/>
</dbReference>
<feature type="DNA-binding region" description="H-T-H motif" evidence="2">
    <location>
        <begin position="42"/>
        <end position="61"/>
    </location>
</feature>
<evidence type="ECO:0000256" key="1">
    <source>
        <dbReference type="ARBA" id="ARBA00023125"/>
    </source>
</evidence>
<dbReference type="InterPro" id="IPR009057">
    <property type="entry name" value="Homeodomain-like_sf"/>
</dbReference>
<comment type="caution">
    <text evidence="5">The sequence shown here is derived from an EMBL/GenBank/DDBJ whole genome shotgun (WGS) entry which is preliminary data.</text>
</comment>
<name>A0ABP3JVA3_9SPHN</name>
<dbReference type="PANTHER" id="PTHR30328:SF54">
    <property type="entry name" value="HTH-TYPE TRANSCRIPTIONAL REPRESSOR SCO4008"/>
    <property type="match status" value="1"/>
</dbReference>
<protein>
    <recommendedName>
        <fullName evidence="4">HTH tetR-type domain-containing protein</fullName>
    </recommendedName>
</protein>
<evidence type="ECO:0000256" key="2">
    <source>
        <dbReference type="PROSITE-ProRule" id="PRU00335"/>
    </source>
</evidence>
<dbReference type="Pfam" id="PF00440">
    <property type="entry name" value="TetR_N"/>
    <property type="match status" value="1"/>
</dbReference>
<sequence>MTKNFAQNDSTDSLGRNRENTEDRLLKAAMKVFSKRGYHGASVAEIARSARANVSLINRYFGGKEGLFLALVEGVIVEKQSGKLTYPPYPALADEVLAYLKFRYREDKKLRDFMRLCVGEIATNDELRGKALSSLRYGQDDNFQERLIDLQHSGTIKQDADLEKLFRMISLISFSASFVERELVGMPERATESVFETFSTMIEREFGSSAA</sequence>
<evidence type="ECO:0000256" key="3">
    <source>
        <dbReference type="SAM" id="MobiDB-lite"/>
    </source>
</evidence>
<gene>
    <name evidence="5" type="ORF">GCM10009096_02150</name>
</gene>
<dbReference type="PRINTS" id="PR00455">
    <property type="entry name" value="HTHTETR"/>
</dbReference>
<dbReference type="PROSITE" id="PS50977">
    <property type="entry name" value="HTH_TETR_2"/>
    <property type="match status" value="1"/>
</dbReference>
<dbReference type="RefSeq" id="WP_229954229.1">
    <property type="nucleotide sequence ID" value="NZ_BAAAEM010000002.1"/>
</dbReference>